<dbReference type="Gene3D" id="2.60.120.200">
    <property type="match status" value="1"/>
</dbReference>
<dbReference type="GO" id="GO:0004553">
    <property type="term" value="F:hydrolase activity, hydrolyzing O-glycosyl compounds"/>
    <property type="evidence" value="ECO:0007669"/>
    <property type="project" value="UniProtKB-ARBA"/>
</dbReference>
<dbReference type="GO" id="GO:0005975">
    <property type="term" value="P:carbohydrate metabolic process"/>
    <property type="evidence" value="ECO:0007669"/>
    <property type="project" value="UniProtKB-ARBA"/>
</dbReference>
<keyword evidence="2" id="KW-0812">Transmembrane</keyword>
<proteinExistence type="predicted"/>
<keyword evidence="2" id="KW-0472">Membrane</keyword>
<feature type="chain" id="PRO_5004432796" evidence="3">
    <location>
        <begin position="25"/>
        <end position="383"/>
    </location>
</feature>
<dbReference type="STRING" id="1263015.BN580_00531"/>
<dbReference type="EMBL" id="CBFW010000452">
    <property type="protein sequence ID" value="CDC77905.1"/>
    <property type="molecule type" value="Genomic_DNA"/>
</dbReference>
<feature type="signal peptide" evidence="3">
    <location>
        <begin position="1"/>
        <end position="24"/>
    </location>
</feature>
<dbReference type="Pfam" id="PF13385">
    <property type="entry name" value="Laminin_G_3"/>
    <property type="match status" value="1"/>
</dbReference>
<feature type="compositionally biased region" description="Basic and acidic residues" evidence="1">
    <location>
        <begin position="332"/>
        <end position="346"/>
    </location>
</feature>
<name>R6U0B1_9BACT</name>
<evidence type="ECO:0000256" key="3">
    <source>
        <dbReference type="SAM" id="SignalP"/>
    </source>
</evidence>
<evidence type="ECO:0000313" key="5">
    <source>
        <dbReference type="Proteomes" id="UP000017938"/>
    </source>
</evidence>
<sequence>MKKAVIALLAASLMLSAASLVSFAEEPAAKPVAWYDFEDSENPGKDKSGNGNDLIVFGEPEQIGNGPSGKAVYFDGNSALYAKTDKKGGLGSDFVDVIADSGSKKLTIAFWIRNEVSDYDNFDLATWRRIISNGHDGGAVQNDRDNKAFGGFTMLSLCDNYIVPTVVNPAIMVDRAERHDGSCIGNNAVYPYVEGKWSFVVWTADATTGQFCFYVNGAKLYDQTVDPAESGGIRLSNTARPFCIASNINYSEADDVMQLDHTYTGALDEVMVFDRIISEADVAYYMNATGADLPESGSSGEVPTEPPVTSAEPKDTSDAPESGNTKPTSTDKVTEKPADTKAADEKNGGVPVGLIIGIVAVVIVAAVVAAVIVSKKPKAKKES</sequence>
<evidence type="ECO:0000313" key="4">
    <source>
        <dbReference type="EMBL" id="CDC77905.1"/>
    </source>
</evidence>
<evidence type="ECO:0000256" key="2">
    <source>
        <dbReference type="SAM" id="Phobius"/>
    </source>
</evidence>
<feature type="transmembrane region" description="Helical" evidence="2">
    <location>
        <begin position="350"/>
        <end position="373"/>
    </location>
</feature>
<dbReference type="Proteomes" id="UP000017938">
    <property type="component" value="Unassembled WGS sequence"/>
</dbReference>
<reference evidence="4" key="1">
    <citation type="submission" date="2012-11" db="EMBL/GenBank/DDBJ databases">
        <title>Dependencies among metagenomic species, viruses, plasmids and units of genetic variation.</title>
        <authorList>
            <person name="Nielsen H.B."/>
            <person name="Almeida M."/>
            <person name="Juncker A.S."/>
            <person name="Rasmussen S."/>
            <person name="Li J."/>
            <person name="Sunagawa S."/>
            <person name="Plichta D."/>
            <person name="Gautier L."/>
            <person name="Le Chatelier E."/>
            <person name="Peletier E."/>
            <person name="Bonde I."/>
            <person name="Nielsen T."/>
            <person name="Manichanh C."/>
            <person name="Arumugam M."/>
            <person name="Batto J."/>
            <person name="Santos M.B.Q.D."/>
            <person name="Blom N."/>
            <person name="Borruel N."/>
            <person name="Burgdorf K.S."/>
            <person name="Boumezbeur F."/>
            <person name="Casellas F."/>
            <person name="Dore J."/>
            <person name="Guarner F."/>
            <person name="Hansen T."/>
            <person name="Hildebrand F."/>
            <person name="Kaas R.S."/>
            <person name="Kennedy S."/>
            <person name="Kristiansen K."/>
            <person name="Kultima J.R."/>
            <person name="Leonard P."/>
            <person name="Levenez F."/>
            <person name="Lund O."/>
            <person name="Moumen B."/>
            <person name="Le Paslier D."/>
            <person name="Pons N."/>
            <person name="Pedersen O."/>
            <person name="Prifti E."/>
            <person name="Qin J."/>
            <person name="Raes J."/>
            <person name="Tap J."/>
            <person name="Tims S."/>
            <person name="Ussery D.W."/>
            <person name="Yamada T."/>
            <person name="MetaHit consortium"/>
            <person name="Renault P."/>
            <person name="Sicheritz-Ponten T."/>
            <person name="Bork P."/>
            <person name="Wang J."/>
            <person name="Brunak S."/>
            <person name="Ehrlich S.D."/>
        </authorList>
    </citation>
    <scope>NUCLEOTIDE SEQUENCE [LARGE SCALE GENOMIC DNA]</scope>
</reference>
<keyword evidence="3" id="KW-0732">Signal</keyword>
<protein>
    <submittedName>
        <fullName evidence="4">LamG domain protein jellyroll fold domain protein</fullName>
    </submittedName>
</protein>
<comment type="caution">
    <text evidence="4">The sequence shown here is derived from an EMBL/GenBank/DDBJ whole genome shotgun (WGS) entry which is preliminary data.</text>
</comment>
<organism evidence="4 5">
    <name type="scientific">Candidatus Colimorpha enterica</name>
    <dbReference type="NCBI Taxonomy" id="3083063"/>
    <lineage>
        <taxon>Bacteria</taxon>
        <taxon>Pseudomonadati</taxon>
        <taxon>Bacteroidota</taxon>
        <taxon>Bacteroidia</taxon>
        <taxon>Bacteroidales</taxon>
        <taxon>Candidatus Colimorpha</taxon>
    </lineage>
</organism>
<accession>R6U0B1</accession>
<feature type="compositionally biased region" description="Polar residues" evidence="1">
    <location>
        <begin position="322"/>
        <end position="331"/>
    </location>
</feature>
<evidence type="ECO:0000256" key="1">
    <source>
        <dbReference type="SAM" id="MobiDB-lite"/>
    </source>
</evidence>
<keyword evidence="2" id="KW-1133">Transmembrane helix</keyword>
<feature type="region of interest" description="Disordered" evidence="1">
    <location>
        <begin position="293"/>
        <end position="346"/>
    </location>
</feature>
<dbReference type="InterPro" id="IPR013320">
    <property type="entry name" value="ConA-like_dom_sf"/>
</dbReference>
<dbReference type="AlphaFoldDB" id="R6U0B1"/>
<gene>
    <name evidence="4" type="ORF">BN580_00531</name>
</gene>
<dbReference type="SUPFAM" id="SSF49899">
    <property type="entry name" value="Concanavalin A-like lectins/glucanases"/>
    <property type="match status" value="1"/>
</dbReference>